<evidence type="ECO:0000256" key="6">
    <source>
        <dbReference type="ARBA" id="ARBA00022840"/>
    </source>
</evidence>
<evidence type="ECO:0000256" key="5">
    <source>
        <dbReference type="ARBA" id="ARBA00022777"/>
    </source>
</evidence>
<dbReference type="Gene3D" id="1.10.510.10">
    <property type="entry name" value="Transferase(Phosphotransferase) domain 1"/>
    <property type="match status" value="1"/>
</dbReference>
<dbReference type="GO" id="GO:0007346">
    <property type="term" value="P:regulation of mitotic cell cycle"/>
    <property type="evidence" value="ECO:0007669"/>
    <property type="project" value="TreeGrafter"/>
</dbReference>
<dbReference type="GO" id="GO:0005634">
    <property type="term" value="C:nucleus"/>
    <property type="evidence" value="ECO:0007669"/>
    <property type="project" value="TreeGrafter"/>
</dbReference>
<dbReference type="PROSITE" id="PS00108">
    <property type="entry name" value="PROTEIN_KINASE_ST"/>
    <property type="match status" value="1"/>
</dbReference>
<dbReference type="PANTHER" id="PTHR24056">
    <property type="entry name" value="CELL DIVISION PROTEIN KINASE"/>
    <property type="match status" value="1"/>
</dbReference>
<keyword evidence="5 8" id="KW-0418">Kinase</keyword>
<dbReference type="FunFam" id="1.10.510.10:FF:000624">
    <property type="entry name" value="Mitogen-activated protein kinase"/>
    <property type="match status" value="1"/>
</dbReference>
<dbReference type="Gene3D" id="3.30.200.20">
    <property type="entry name" value="Phosphorylase Kinase, domain 1"/>
    <property type="match status" value="1"/>
</dbReference>
<reference evidence="8" key="2">
    <citation type="journal article" date="2024" name="Plant">
        <title>Genomic evolution and insights into agronomic trait innovations of Sesamum species.</title>
        <authorList>
            <person name="Miao H."/>
            <person name="Wang L."/>
            <person name="Qu L."/>
            <person name="Liu H."/>
            <person name="Sun Y."/>
            <person name="Le M."/>
            <person name="Wang Q."/>
            <person name="Wei S."/>
            <person name="Zheng Y."/>
            <person name="Lin W."/>
            <person name="Duan Y."/>
            <person name="Cao H."/>
            <person name="Xiong S."/>
            <person name="Wang X."/>
            <person name="Wei L."/>
            <person name="Li C."/>
            <person name="Ma Q."/>
            <person name="Ju M."/>
            <person name="Zhao R."/>
            <person name="Li G."/>
            <person name="Mu C."/>
            <person name="Tian Q."/>
            <person name="Mei H."/>
            <person name="Zhang T."/>
            <person name="Gao T."/>
            <person name="Zhang H."/>
        </authorList>
    </citation>
    <scope>NUCLEOTIDE SEQUENCE</scope>
    <source>
        <strain evidence="8">G01</strain>
    </source>
</reference>
<protein>
    <submittedName>
        <fullName evidence="8">Cyclin-dependent kinase G-2</fullName>
    </submittedName>
</protein>
<dbReference type="InterPro" id="IPR011009">
    <property type="entry name" value="Kinase-like_dom_sf"/>
</dbReference>
<keyword evidence="2" id="KW-0723">Serine/threonine-protein kinase</keyword>
<comment type="similarity">
    <text evidence="1">Belongs to the protein kinase superfamily. CMGC Ser/Thr protein kinase family. CDC2/CDKX subfamily.</text>
</comment>
<dbReference type="EMBL" id="JACGWK010000013">
    <property type="protein sequence ID" value="KAL0318924.1"/>
    <property type="molecule type" value="Genomic_DNA"/>
</dbReference>
<accession>A0AAW2LKH7</accession>
<sequence>MAKAGLLRFLGDKNDHHPFLFGHNDSQYQRDRFLAKNMICGKADKYEYMDTISHGSYGIVYRAYDKRTGQIVALKEEFNGLSTSTLREIAILKSLPQHPAIVKFREVVRDDWDRVFVVMEHVENDLARFMAVREQPLRPNEVKCMMKQLLEGVKFLHDNGVMHRDLKPSNILINKKGELKICDFGLSRQFESESGSYSPRVVTLWYRAPEILAGVETYSTAIDMWSVGCIMAELLLKEVLFKGRCDLEQRTKIYTILGRGKPDDNLFIRKFLAAAAISGTPLLTELGFDLMKKLLEYDPTKRITAEAALNHGWFKELDAYFFWFSARQQHHD</sequence>
<organism evidence="8">
    <name type="scientific">Sesamum angustifolium</name>
    <dbReference type="NCBI Taxonomy" id="2727405"/>
    <lineage>
        <taxon>Eukaryota</taxon>
        <taxon>Viridiplantae</taxon>
        <taxon>Streptophyta</taxon>
        <taxon>Embryophyta</taxon>
        <taxon>Tracheophyta</taxon>
        <taxon>Spermatophyta</taxon>
        <taxon>Magnoliopsida</taxon>
        <taxon>eudicotyledons</taxon>
        <taxon>Gunneridae</taxon>
        <taxon>Pentapetalae</taxon>
        <taxon>asterids</taxon>
        <taxon>lamiids</taxon>
        <taxon>Lamiales</taxon>
        <taxon>Pedaliaceae</taxon>
        <taxon>Sesamum</taxon>
    </lineage>
</organism>
<dbReference type="GO" id="GO:0005524">
    <property type="term" value="F:ATP binding"/>
    <property type="evidence" value="ECO:0007669"/>
    <property type="project" value="UniProtKB-KW"/>
</dbReference>
<comment type="caution">
    <text evidence="8">The sequence shown here is derived from an EMBL/GenBank/DDBJ whole genome shotgun (WGS) entry which is preliminary data.</text>
</comment>
<gene>
    <name evidence="8" type="ORF">Sangu_2048600</name>
</gene>
<evidence type="ECO:0000256" key="1">
    <source>
        <dbReference type="ARBA" id="ARBA00006485"/>
    </source>
</evidence>
<evidence type="ECO:0000313" key="8">
    <source>
        <dbReference type="EMBL" id="KAL0318924.1"/>
    </source>
</evidence>
<dbReference type="PROSITE" id="PS50011">
    <property type="entry name" value="PROTEIN_KINASE_DOM"/>
    <property type="match status" value="1"/>
</dbReference>
<keyword evidence="6" id="KW-0067">ATP-binding</keyword>
<evidence type="ECO:0000256" key="4">
    <source>
        <dbReference type="ARBA" id="ARBA00022741"/>
    </source>
</evidence>
<keyword evidence="3" id="KW-0808">Transferase</keyword>
<evidence type="ECO:0000256" key="2">
    <source>
        <dbReference type="ARBA" id="ARBA00022527"/>
    </source>
</evidence>
<feature type="domain" description="Protein kinase" evidence="7">
    <location>
        <begin position="46"/>
        <end position="314"/>
    </location>
</feature>
<evidence type="ECO:0000259" key="7">
    <source>
        <dbReference type="PROSITE" id="PS50011"/>
    </source>
</evidence>
<keyword evidence="4" id="KW-0547">Nucleotide-binding</keyword>
<dbReference type="InterPro" id="IPR050108">
    <property type="entry name" value="CDK"/>
</dbReference>
<name>A0AAW2LKH7_9LAMI</name>
<dbReference type="GO" id="GO:0004674">
    <property type="term" value="F:protein serine/threonine kinase activity"/>
    <property type="evidence" value="ECO:0007669"/>
    <property type="project" value="UniProtKB-KW"/>
</dbReference>
<evidence type="ECO:0000256" key="3">
    <source>
        <dbReference type="ARBA" id="ARBA00022679"/>
    </source>
</evidence>
<dbReference type="SUPFAM" id="SSF56112">
    <property type="entry name" value="Protein kinase-like (PK-like)"/>
    <property type="match status" value="1"/>
</dbReference>
<proteinExistence type="inferred from homology"/>
<dbReference type="Pfam" id="PF00069">
    <property type="entry name" value="Pkinase"/>
    <property type="match status" value="1"/>
</dbReference>
<reference evidence="8" key="1">
    <citation type="submission" date="2020-06" db="EMBL/GenBank/DDBJ databases">
        <authorList>
            <person name="Li T."/>
            <person name="Hu X."/>
            <person name="Zhang T."/>
            <person name="Song X."/>
            <person name="Zhang H."/>
            <person name="Dai N."/>
            <person name="Sheng W."/>
            <person name="Hou X."/>
            <person name="Wei L."/>
        </authorList>
    </citation>
    <scope>NUCLEOTIDE SEQUENCE</scope>
    <source>
        <strain evidence="8">G01</strain>
        <tissue evidence="8">Leaf</tissue>
    </source>
</reference>
<dbReference type="AlphaFoldDB" id="A0AAW2LKH7"/>
<dbReference type="InterPro" id="IPR000719">
    <property type="entry name" value="Prot_kinase_dom"/>
</dbReference>
<dbReference type="PANTHER" id="PTHR24056:SF107">
    <property type="entry name" value="CYCLIN-DEPENDENT KINASE 11A-RELATED"/>
    <property type="match status" value="1"/>
</dbReference>
<dbReference type="SMART" id="SM00220">
    <property type="entry name" value="S_TKc"/>
    <property type="match status" value="1"/>
</dbReference>
<dbReference type="InterPro" id="IPR008271">
    <property type="entry name" value="Ser/Thr_kinase_AS"/>
</dbReference>